<dbReference type="Pfam" id="PF01408">
    <property type="entry name" value="GFO_IDH_MocA"/>
    <property type="match status" value="1"/>
</dbReference>
<accession>A0A1M4XIM4</accession>
<evidence type="ECO:0000256" key="2">
    <source>
        <dbReference type="ARBA" id="ARBA00023002"/>
    </source>
</evidence>
<evidence type="ECO:0000259" key="3">
    <source>
        <dbReference type="Pfam" id="PF01408"/>
    </source>
</evidence>
<reference evidence="5 6" key="1">
    <citation type="submission" date="2016-11" db="EMBL/GenBank/DDBJ databases">
        <authorList>
            <person name="Jaros S."/>
            <person name="Januszkiewicz K."/>
            <person name="Wedrychowicz H."/>
        </authorList>
    </citation>
    <scope>NUCLEOTIDE SEQUENCE [LARGE SCALE GENOMIC DNA]</scope>
    <source>
        <strain evidence="5 6">DSM 26991</strain>
    </source>
</reference>
<feature type="domain" description="Gfo/Idh/MocA-like oxidoreductase C-terminal" evidence="4">
    <location>
        <begin position="133"/>
        <end position="346"/>
    </location>
</feature>
<evidence type="ECO:0000313" key="6">
    <source>
        <dbReference type="Proteomes" id="UP000184509"/>
    </source>
</evidence>
<evidence type="ECO:0000259" key="4">
    <source>
        <dbReference type="Pfam" id="PF02894"/>
    </source>
</evidence>
<dbReference type="InterPro" id="IPR000683">
    <property type="entry name" value="Gfo/Idh/MocA-like_OxRdtase_N"/>
</dbReference>
<evidence type="ECO:0000313" key="5">
    <source>
        <dbReference type="EMBL" id="SHE93260.1"/>
    </source>
</evidence>
<dbReference type="GO" id="GO:0000166">
    <property type="term" value="F:nucleotide binding"/>
    <property type="evidence" value="ECO:0007669"/>
    <property type="project" value="InterPro"/>
</dbReference>
<organism evidence="5 6">
    <name type="scientific">Bacteroides luti</name>
    <dbReference type="NCBI Taxonomy" id="1297750"/>
    <lineage>
        <taxon>Bacteria</taxon>
        <taxon>Pseudomonadati</taxon>
        <taxon>Bacteroidota</taxon>
        <taxon>Bacteroidia</taxon>
        <taxon>Bacteroidales</taxon>
        <taxon>Bacteroidaceae</taxon>
        <taxon>Bacteroides</taxon>
    </lineage>
</organism>
<dbReference type="InterPro" id="IPR004104">
    <property type="entry name" value="Gfo/Idh/MocA-like_OxRdtase_C"/>
</dbReference>
<proteinExistence type="inferred from homology"/>
<dbReference type="Gene3D" id="3.30.360.10">
    <property type="entry name" value="Dihydrodipicolinate Reductase, domain 2"/>
    <property type="match status" value="1"/>
</dbReference>
<dbReference type="GO" id="GO:0016491">
    <property type="term" value="F:oxidoreductase activity"/>
    <property type="evidence" value="ECO:0007669"/>
    <property type="project" value="UniProtKB-KW"/>
</dbReference>
<dbReference type="PANTHER" id="PTHR43708:SF5">
    <property type="entry name" value="CONSERVED EXPRESSED OXIDOREDUCTASE (EUROFUNG)-RELATED"/>
    <property type="match status" value="1"/>
</dbReference>
<protein>
    <submittedName>
        <fullName evidence="5">Predicted dehydrogenase</fullName>
    </submittedName>
</protein>
<dbReference type="STRING" id="1297750.SAMN05444405_10446"/>
<comment type="similarity">
    <text evidence="1">Belongs to the Gfo/Idh/MocA family.</text>
</comment>
<dbReference type="AlphaFoldDB" id="A0A1M4XIM4"/>
<name>A0A1M4XIM4_9BACE</name>
<dbReference type="OrthoDB" id="9815825at2"/>
<gene>
    <name evidence="5" type="ORF">SAMN05444405_10446</name>
</gene>
<dbReference type="RefSeq" id="WP_073399735.1">
    <property type="nucleotide sequence ID" value="NZ_FQTV01000004.1"/>
</dbReference>
<dbReference type="Gene3D" id="3.40.50.720">
    <property type="entry name" value="NAD(P)-binding Rossmann-like Domain"/>
    <property type="match status" value="1"/>
</dbReference>
<sequence>MKQINTALLSFGMSGRVFHAPFINLHSGFHLAGSWERSKKHIQEFYPGVHSYDSLEAVLNDDSIDLVVVNTPIYSHFEYAAKALKAGKHVVVEKAFTSTVSEAEELKAIALEQNKQIAVFQNRRWDSDFRTVKQVIESGVIGNINEMEIHFDRFNLELSPKKHKEEPNPGAGIVRDLGPHIIDQALYLFGMPEAVFADLRITRPNSIVEDSLDILLYYPSFRVRIKGGYIVKEALPAYIVHGTKGSFLKSRADVQEADLQKGLTPDAPNWGTEPKQEEGLINYVAEGETIRKRIETLQGNYLEFYNGVYNSLTQNVPMPVTVDDGIRVMKIIEAAFKSSEEKRVISVTD</sequence>
<dbReference type="PANTHER" id="PTHR43708">
    <property type="entry name" value="CONSERVED EXPRESSED OXIDOREDUCTASE (EUROFUNG)"/>
    <property type="match status" value="1"/>
</dbReference>
<evidence type="ECO:0000256" key="1">
    <source>
        <dbReference type="ARBA" id="ARBA00010928"/>
    </source>
</evidence>
<keyword evidence="2" id="KW-0560">Oxidoreductase</keyword>
<dbReference type="EMBL" id="FQTV01000004">
    <property type="protein sequence ID" value="SHE93260.1"/>
    <property type="molecule type" value="Genomic_DNA"/>
</dbReference>
<dbReference type="Proteomes" id="UP000184509">
    <property type="component" value="Unassembled WGS sequence"/>
</dbReference>
<dbReference type="InterPro" id="IPR051317">
    <property type="entry name" value="Gfo/Idh/MocA_oxidoreduct"/>
</dbReference>
<keyword evidence="6" id="KW-1185">Reference proteome</keyword>
<dbReference type="Pfam" id="PF02894">
    <property type="entry name" value="GFO_IDH_MocA_C"/>
    <property type="match status" value="1"/>
</dbReference>
<dbReference type="SUPFAM" id="SSF51735">
    <property type="entry name" value="NAD(P)-binding Rossmann-fold domains"/>
    <property type="match status" value="1"/>
</dbReference>
<feature type="domain" description="Gfo/Idh/MocA-like oxidoreductase N-terminal" evidence="3">
    <location>
        <begin position="7"/>
        <end position="119"/>
    </location>
</feature>
<dbReference type="InterPro" id="IPR036291">
    <property type="entry name" value="NAD(P)-bd_dom_sf"/>
</dbReference>